<feature type="domain" description="NAD(P)-binding" evidence="1">
    <location>
        <begin position="8"/>
        <end position="197"/>
    </location>
</feature>
<name>M1P856_9CORY</name>
<evidence type="ECO:0000313" key="2">
    <source>
        <dbReference type="EMBL" id="AGF72851.1"/>
    </source>
</evidence>
<dbReference type="EMBL" id="CP003697">
    <property type="protein sequence ID" value="AGF72851.1"/>
    <property type="molecule type" value="Genomic_DNA"/>
</dbReference>
<dbReference type="eggNOG" id="COG2910">
    <property type="taxonomic scope" value="Bacteria"/>
</dbReference>
<protein>
    <recommendedName>
        <fullName evidence="1">NAD(P)-binding domain-containing protein</fullName>
    </recommendedName>
</protein>
<keyword evidence="3" id="KW-1185">Reference proteome</keyword>
<gene>
    <name evidence="2" type="ORF">A605_09245</name>
</gene>
<dbReference type="Gene3D" id="3.40.50.720">
    <property type="entry name" value="NAD(P)-binding Rossmann-like Domain"/>
    <property type="match status" value="1"/>
</dbReference>
<dbReference type="InterPro" id="IPR016040">
    <property type="entry name" value="NAD(P)-bd_dom"/>
</dbReference>
<reference evidence="2 3" key="1">
    <citation type="journal article" date="2012" name="Stand. Genomic Sci.">
        <title>Genome sequence of the halotolerant bacterium Corynebacterium halotolerans type strain YIM 70093(T) (= DSM 44683(T)).</title>
        <authorList>
            <person name="Ruckert C."/>
            <person name="Albersmeier A."/>
            <person name="Al-Dilaimi A."/>
            <person name="Niehaus K."/>
            <person name="Szczepanowski R."/>
            <person name="Kalinowski J."/>
        </authorList>
    </citation>
    <scope>NUCLEOTIDE SEQUENCE [LARGE SCALE GENOMIC DNA]</scope>
    <source>
        <strain evidence="2">YIM 70093</strain>
    </source>
</reference>
<dbReference type="OrthoDB" id="3191258at2"/>
<dbReference type="PANTHER" id="PTHR43355:SF2">
    <property type="entry name" value="FLAVIN REDUCTASE (NADPH)"/>
    <property type="match status" value="1"/>
</dbReference>
<proteinExistence type="predicted"/>
<evidence type="ECO:0000313" key="3">
    <source>
        <dbReference type="Proteomes" id="UP000011723"/>
    </source>
</evidence>
<dbReference type="KEGG" id="chn:A605_09245"/>
<organism evidence="2 3">
    <name type="scientific">Corynebacterium halotolerans YIM 70093 = DSM 44683</name>
    <dbReference type="NCBI Taxonomy" id="1121362"/>
    <lineage>
        <taxon>Bacteria</taxon>
        <taxon>Bacillati</taxon>
        <taxon>Actinomycetota</taxon>
        <taxon>Actinomycetes</taxon>
        <taxon>Mycobacteriales</taxon>
        <taxon>Corynebacteriaceae</taxon>
        <taxon>Corynebacterium</taxon>
    </lineage>
</organism>
<dbReference type="AlphaFoldDB" id="M1P856"/>
<dbReference type="InterPro" id="IPR051606">
    <property type="entry name" value="Polyketide_Oxido-like"/>
</dbReference>
<dbReference type="RefSeq" id="WP_015401270.1">
    <property type="nucleotide sequence ID" value="NC_020302.1"/>
</dbReference>
<dbReference type="GO" id="GO:0016646">
    <property type="term" value="F:oxidoreductase activity, acting on the CH-NH group of donors, NAD or NADP as acceptor"/>
    <property type="evidence" value="ECO:0007669"/>
    <property type="project" value="TreeGrafter"/>
</dbReference>
<accession>M1P856</accession>
<dbReference type="HOGENOM" id="CLU_025711_3_1_11"/>
<dbReference type="PANTHER" id="PTHR43355">
    <property type="entry name" value="FLAVIN REDUCTASE (NADPH)"/>
    <property type="match status" value="1"/>
</dbReference>
<dbReference type="InterPro" id="IPR036291">
    <property type="entry name" value="NAD(P)-bd_dom_sf"/>
</dbReference>
<evidence type="ECO:0000259" key="1">
    <source>
        <dbReference type="Pfam" id="PF13460"/>
    </source>
</evidence>
<dbReference type="STRING" id="1121362.A605_09245"/>
<dbReference type="SUPFAM" id="SSF51735">
    <property type="entry name" value="NAD(P)-binding Rossmann-fold domains"/>
    <property type="match status" value="1"/>
</dbReference>
<sequence length="210" mass="21677">MATITVIGATGMIGSAIAAEAAARGHHVIGVSRSGAPSEAAGAIEGVKYRTGDFSDTDAVVELAGESDVLVVSTASGRTTGDWEPVRTAHRGLIAARPGVRLFIVGGAGGLHTGDGTRLIDAGVIPEEYAEEPRTFAQVLDDYLAAPEDLDWVMLAPSPVIEPGEKADSYRLSDDTPAGERVTTGTFAAAALDEIETPAHHRARFTVADA</sequence>
<dbReference type="Pfam" id="PF13460">
    <property type="entry name" value="NAD_binding_10"/>
    <property type="match status" value="1"/>
</dbReference>
<dbReference type="Proteomes" id="UP000011723">
    <property type="component" value="Chromosome"/>
</dbReference>
<dbReference type="PATRIC" id="fig|1121362.3.peg.1866"/>